<keyword evidence="1" id="KW-0812">Transmembrane</keyword>
<name>A0ABU0TT28_MICTR</name>
<dbReference type="Proteomes" id="UP001226691">
    <property type="component" value="Unassembled WGS sequence"/>
</dbReference>
<feature type="transmembrane region" description="Helical" evidence="1">
    <location>
        <begin position="42"/>
        <end position="66"/>
    </location>
</feature>
<feature type="transmembrane region" description="Helical" evidence="1">
    <location>
        <begin position="107"/>
        <end position="130"/>
    </location>
</feature>
<reference evidence="2 3" key="1">
    <citation type="submission" date="2023-07" db="EMBL/GenBank/DDBJ databases">
        <title>Functional and genomic diversity of the sorghum phyllosphere microbiome.</title>
        <authorList>
            <person name="Shade A."/>
        </authorList>
    </citation>
    <scope>NUCLEOTIDE SEQUENCE [LARGE SCALE GENOMIC DNA]</scope>
    <source>
        <strain evidence="2 3">SORGH_AS_1207</strain>
    </source>
</reference>
<dbReference type="EMBL" id="JAUTBF010000001">
    <property type="protein sequence ID" value="MDQ1122821.1"/>
    <property type="molecule type" value="Genomic_DNA"/>
</dbReference>
<dbReference type="RefSeq" id="WP_307481517.1">
    <property type="nucleotide sequence ID" value="NZ_JAUTBF010000001.1"/>
</dbReference>
<keyword evidence="1" id="KW-1133">Transmembrane helix</keyword>
<accession>A0ABU0TT28</accession>
<organism evidence="2 3">
    <name type="scientific">Microbacterium trichothecenolyticum</name>
    <name type="common">Aureobacterium trichothecenolyticum</name>
    <dbReference type="NCBI Taxonomy" id="69370"/>
    <lineage>
        <taxon>Bacteria</taxon>
        <taxon>Bacillati</taxon>
        <taxon>Actinomycetota</taxon>
        <taxon>Actinomycetes</taxon>
        <taxon>Micrococcales</taxon>
        <taxon>Microbacteriaceae</taxon>
        <taxon>Microbacterium</taxon>
    </lineage>
</organism>
<keyword evidence="1" id="KW-0472">Membrane</keyword>
<feature type="transmembrane region" description="Helical" evidence="1">
    <location>
        <begin position="78"/>
        <end position="101"/>
    </location>
</feature>
<protein>
    <recommendedName>
        <fullName evidence="4">ATP synthase protein I</fullName>
    </recommendedName>
</protein>
<evidence type="ECO:0000256" key="1">
    <source>
        <dbReference type="SAM" id="Phobius"/>
    </source>
</evidence>
<keyword evidence="3" id="KW-1185">Reference proteome</keyword>
<proteinExistence type="predicted"/>
<evidence type="ECO:0000313" key="2">
    <source>
        <dbReference type="EMBL" id="MDQ1122821.1"/>
    </source>
</evidence>
<evidence type="ECO:0000313" key="3">
    <source>
        <dbReference type="Proteomes" id="UP001226691"/>
    </source>
</evidence>
<feature type="transmembrane region" description="Helical" evidence="1">
    <location>
        <begin position="12"/>
        <end position="36"/>
    </location>
</feature>
<gene>
    <name evidence="2" type="ORF">QE412_001394</name>
</gene>
<evidence type="ECO:0008006" key="4">
    <source>
        <dbReference type="Google" id="ProtNLM"/>
    </source>
</evidence>
<sequence length="153" mass="15798">MTAPLSSTPVLRAALIWSAVVAVVVLVVAVGVGALVAGGNGALSGGVGAAVGAIFPALTAVSILVANRFYGHPAWLQIFFGVVLGGWLLKFVLVIVAFLVLLRLDWVVAPVFFFALLATAVSSLVVDLIVISRMRLPAVSETVLPTHSDPNEV</sequence>
<comment type="caution">
    <text evidence="2">The sequence shown here is derived from an EMBL/GenBank/DDBJ whole genome shotgun (WGS) entry which is preliminary data.</text>
</comment>